<sequence length="294" mass="32267">MDTSFSYRHLHYFWVVAREGGMARAADRLGMAVQTVSTQVRELERSLGVTLLKPVGRGLVLTEAGVAAMRQADLIFQLGEELPAMVHDAVSAPSVRLAVGISEGLPKLVVRRLLQPVMQEPHLRLLCHEDEFDDLLGDLALHRLDVVLADRPAAANPNLKVYSHALGTSPMAWYAPPGLAEAALQDFPRSLAKVPVLLPTTHAAVRPRLDHWFERLGTKPHTVGEFEDSALLVTFGSSGMGVFAAAEWVHDELTTRFGVQRIGACEGVEERFYAIGTEKKVQHPLVQRLLPGKP</sequence>
<dbReference type="PROSITE" id="PS50931">
    <property type="entry name" value="HTH_LYSR"/>
    <property type="match status" value="1"/>
</dbReference>
<evidence type="ECO:0000256" key="2">
    <source>
        <dbReference type="ARBA" id="ARBA00023015"/>
    </source>
</evidence>
<evidence type="ECO:0000256" key="4">
    <source>
        <dbReference type="ARBA" id="ARBA00023159"/>
    </source>
</evidence>
<comment type="caution">
    <text evidence="7">The sequence shown here is derived from an EMBL/GenBank/DDBJ whole genome shotgun (WGS) entry which is preliminary data.</text>
</comment>
<dbReference type="Pfam" id="PF03466">
    <property type="entry name" value="LysR_substrate"/>
    <property type="match status" value="1"/>
</dbReference>
<comment type="similarity">
    <text evidence="1">Belongs to the LysR transcriptional regulatory family.</text>
</comment>
<dbReference type="SUPFAM" id="SSF46785">
    <property type="entry name" value="Winged helix' DNA-binding domain"/>
    <property type="match status" value="1"/>
</dbReference>
<evidence type="ECO:0000256" key="1">
    <source>
        <dbReference type="ARBA" id="ARBA00009437"/>
    </source>
</evidence>
<proteinExistence type="inferred from homology"/>
<keyword evidence="5" id="KW-0804">Transcription</keyword>
<dbReference type="Gene3D" id="1.10.10.10">
    <property type="entry name" value="Winged helix-like DNA-binding domain superfamily/Winged helix DNA-binding domain"/>
    <property type="match status" value="1"/>
</dbReference>
<keyword evidence="4" id="KW-0010">Activator</keyword>
<dbReference type="Proteomes" id="UP001180487">
    <property type="component" value="Unassembled WGS sequence"/>
</dbReference>
<protein>
    <submittedName>
        <fullName evidence="7">LysR family transcriptional activator of nhaA</fullName>
    </submittedName>
</protein>
<dbReference type="EMBL" id="JAVDXT010000001">
    <property type="protein sequence ID" value="MDR7376037.1"/>
    <property type="molecule type" value="Genomic_DNA"/>
</dbReference>
<evidence type="ECO:0000259" key="6">
    <source>
        <dbReference type="PROSITE" id="PS50931"/>
    </source>
</evidence>
<keyword evidence="3" id="KW-0238">DNA-binding</keyword>
<dbReference type="InterPro" id="IPR036390">
    <property type="entry name" value="WH_DNA-bd_sf"/>
</dbReference>
<dbReference type="InterPro" id="IPR036388">
    <property type="entry name" value="WH-like_DNA-bd_sf"/>
</dbReference>
<organism evidence="7 8">
    <name type="scientific">Rhodoferax ferrireducens</name>
    <dbReference type="NCBI Taxonomy" id="192843"/>
    <lineage>
        <taxon>Bacteria</taxon>
        <taxon>Pseudomonadati</taxon>
        <taxon>Pseudomonadota</taxon>
        <taxon>Betaproteobacteria</taxon>
        <taxon>Burkholderiales</taxon>
        <taxon>Comamonadaceae</taxon>
        <taxon>Rhodoferax</taxon>
    </lineage>
</organism>
<dbReference type="RefSeq" id="WP_310370690.1">
    <property type="nucleotide sequence ID" value="NZ_JAVDXT010000001.1"/>
</dbReference>
<keyword evidence="2" id="KW-0805">Transcription regulation</keyword>
<accession>A0ABU2C463</accession>
<dbReference type="InterPro" id="IPR005119">
    <property type="entry name" value="LysR_subst-bd"/>
</dbReference>
<name>A0ABU2C463_9BURK</name>
<feature type="domain" description="HTH lysR-type" evidence="6">
    <location>
        <begin position="5"/>
        <end position="62"/>
    </location>
</feature>
<gene>
    <name evidence="7" type="ORF">J2X19_000695</name>
</gene>
<dbReference type="Pfam" id="PF00126">
    <property type="entry name" value="HTH_1"/>
    <property type="match status" value="1"/>
</dbReference>
<evidence type="ECO:0000313" key="8">
    <source>
        <dbReference type="Proteomes" id="UP001180487"/>
    </source>
</evidence>
<dbReference type="InterPro" id="IPR000847">
    <property type="entry name" value="LysR_HTH_N"/>
</dbReference>
<dbReference type="PANTHER" id="PTHR30293">
    <property type="entry name" value="TRANSCRIPTIONAL REGULATORY PROTEIN NAC-RELATED"/>
    <property type="match status" value="1"/>
</dbReference>
<evidence type="ECO:0000256" key="3">
    <source>
        <dbReference type="ARBA" id="ARBA00023125"/>
    </source>
</evidence>
<evidence type="ECO:0000313" key="7">
    <source>
        <dbReference type="EMBL" id="MDR7376037.1"/>
    </source>
</evidence>
<dbReference type="Gene3D" id="3.40.190.290">
    <property type="match status" value="1"/>
</dbReference>
<dbReference type="SUPFAM" id="SSF53850">
    <property type="entry name" value="Periplasmic binding protein-like II"/>
    <property type="match status" value="1"/>
</dbReference>
<evidence type="ECO:0000256" key="5">
    <source>
        <dbReference type="ARBA" id="ARBA00023163"/>
    </source>
</evidence>
<reference evidence="7 8" key="1">
    <citation type="submission" date="2023-07" db="EMBL/GenBank/DDBJ databases">
        <title>Sorghum-associated microbial communities from plants grown in Nebraska, USA.</title>
        <authorList>
            <person name="Schachtman D."/>
        </authorList>
    </citation>
    <scope>NUCLEOTIDE SEQUENCE [LARGE SCALE GENOMIC DNA]</scope>
    <source>
        <strain evidence="7 8">BE313</strain>
    </source>
</reference>
<keyword evidence="8" id="KW-1185">Reference proteome</keyword>
<dbReference type="PANTHER" id="PTHR30293:SF2">
    <property type="entry name" value="TRANSCRIPTIONAL ACTIVATOR PROTEIN NHAR"/>
    <property type="match status" value="1"/>
</dbReference>